<dbReference type="AlphaFoldDB" id="A0A402CJQ0"/>
<feature type="region of interest" description="Disordered" evidence="1">
    <location>
        <begin position="1"/>
        <end position="25"/>
    </location>
</feature>
<accession>A0A402CJQ0</accession>
<proteinExistence type="predicted"/>
<evidence type="ECO:0000313" key="2">
    <source>
        <dbReference type="EMBL" id="GCE43851.1"/>
    </source>
</evidence>
<dbReference type="Proteomes" id="UP000287519">
    <property type="component" value="Unassembled WGS sequence"/>
</dbReference>
<evidence type="ECO:0000256" key="1">
    <source>
        <dbReference type="SAM" id="MobiDB-lite"/>
    </source>
</evidence>
<dbReference type="EMBL" id="BHYM01000081">
    <property type="protein sequence ID" value="GCE43851.1"/>
    <property type="molecule type" value="Genomic_DNA"/>
</dbReference>
<sequence>MLREPDATLRSRQRKRSFRSTATTRCMSRPQGLLRSRTRGDCRLCLW</sequence>
<comment type="caution">
    <text evidence="2">The sequence shown here is derived from an EMBL/GenBank/DDBJ whole genome shotgun (WGS) entry which is preliminary data.</text>
</comment>
<evidence type="ECO:0000313" key="3">
    <source>
        <dbReference type="Proteomes" id="UP000287519"/>
    </source>
</evidence>
<organism evidence="2 3">
    <name type="scientific">Rhodococcus wratislaviensis</name>
    <name type="common">Tsukamurella wratislaviensis</name>
    <dbReference type="NCBI Taxonomy" id="44752"/>
    <lineage>
        <taxon>Bacteria</taxon>
        <taxon>Bacillati</taxon>
        <taxon>Actinomycetota</taxon>
        <taxon>Actinomycetes</taxon>
        <taxon>Mycobacteriales</taxon>
        <taxon>Nocardiaceae</taxon>
        <taxon>Rhodococcus</taxon>
    </lineage>
</organism>
<protein>
    <submittedName>
        <fullName evidence="2">Uncharacterized protein</fullName>
    </submittedName>
</protein>
<keyword evidence="3" id="KW-1185">Reference proteome</keyword>
<gene>
    <name evidence="2" type="ORF">Rhow_008149</name>
</gene>
<reference evidence="2 3" key="1">
    <citation type="submission" date="2018-11" db="EMBL/GenBank/DDBJ databases">
        <title>Microbial catabolism of amino acid.</title>
        <authorList>
            <person name="Hibi M."/>
            <person name="Ogawa J."/>
        </authorList>
    </citation>
    <scope>NUCLEOTIDE SEQUENCE [LARGE SCALE GENOMIC DNA]</scope>
    <source>
        <strain evidence="2 3">C31-06</strain>
    </source>
</reference>
<name>A0A402CJQ0_RHOWR</name>